<dbReference type="InterPro" id="IPR017451">
    <property type="entry name" value="F-box-assoc_interact_dom"/>
</dbReference>
<proteinExistence type="predicted"/>
<name>A0A835EYY0_9POAL</name>
<dbReference type="PANTHER" id="PTHR31672">
    <property type="entry name" value="BNACNNG10540D PROTEIN"/>
    <property type="match status" value="1"/>
</dbReference>
<dbReference type="Gramene" id="DexiUA01G0010950.1">
    <property type="protein sequence ID" value="DexiUA01G0010950.1:cds"/>
    <property type="gene ID" value="DexiUA01G0010950"/>
</dbReference>
<comment type="caution">
    <text evidence="2">The sequence shown here is derived from an EMBL/GenBank/DDBJ whole genome shotgun (WGS) entry which is preliminary data.</text>
</comment>
<feature type="domain" description="F-box" evidence="1">
    <location>
        <begin position="16"/>
        <end position="57"/>
    </location>
</feature>
<dbReference type="Pfam" id="PF08268">
    <property type="entry name" value="FBA_3"/>
    <property type="match status" value="1"/>
</dbReference>
<evidence type="ECO:0000313" key="2">
    <source>
        <dbReference type="EMBL" id="KAF8723323.1"/>
    </source>
</evidence>
<organism evidence="2 3">
    <name type="scientific">Digitaria exilis</name>
    <dbReference type="NCBI Taxonomy" id="1010633"/>
    <lineage>
        <taxon>Eukaryota</taxon>
        <taxon>Viridiplantae</taxon>
        <taxon>Streptophyta</taxon>
        <taxon>Embryophyta</taxon>
        <taxon>Tracheophyta</taxon>
        <taxon>Spermatophyta</taxon>
        <taxon>Magnoliopsida</taxon>
        <taxon>Liliopsida</taxon>
        <taxon>Poales</taxon>
        <taxon>Poaceae</taxon>
        <taxon>PACMAD clade</taxon>
        <taxon>Panicoideae</taxon>
        <taxon>Panicodae</taxon>
        <taxon>Paniceae</taxon>
        <taxon>Anthephorinae</taxon>
        <taxon>Digitaria</taxon>
    </lineage>
</organism>
<dbReference type="PANTHER" id="PTHR31672:SF2">
    <property type="entry name" value="F-BOX DOMAIN-CONTAINING PROTEIN"/>
    <property type="match status" value="1"/>
</dbReference>
<dbReference type="SMART" id="SM00256">
    <property type="entry name" value="FBOX"/>
    <property type="match status" value="1"/>
</dbReference>
<dbReference type="EMBL" id="JACEFO010001668">
    <property type="protein sequence ID" value="KAF8723323.1"/>
    <property type="molecule type" value="Genomic_DNA"/>
</dbReference>
<reference evidence="2" key="1">
    <citation type="submission" date="2020-07" db="EMBL/GenBank/DDBJ databases">
        <title>Genome sequence and genetic diversity analysis of an under-domesticated orphan crop, white fonio (Digitaria exilis).</title>
        <authorList>
            <person name="Bennetzen J.L."/>
            <person name="Chen S."/>
            <person name="Ma X."/>
            <person name="Wang X."/>
            <person name="Yssel A.E.J."/>
            <person name="Chaluvadi S.R."/>
            <person name="Johnson M."/>
            <person name="Gangashetty P."/>
            <person name="Hamidou F."/>
            <person name="Sanogo M.D."/>
            <person name="Zwaenepoel A."/>
            <person name="Wallace J."/>
            <person name="Van De Peer Y."/>
            <person name="Van Deynze A."/>
        </authorList>
    </citation>
    <scope>NUCLEOTIDE SEQUENCE</scope>
    <source>
        <tissue evidence="2">Leaves</tissue>
    </source>
</reference>
<keyword evidence="3" id="KW-1185">Reference proteome</keyword>
<evidence type="ECO:0000313" key="3">
    <source>
        <dbReference type="Proteomes" id="UP000636709"/>
    </source>
</evidence>
<dbReference type="SUPFAM" id="SSF81383">
    <property type="entry name" value="F-box domain"/>
    <property type="match status" value="1"/>
</dbReference>
<dbReference type="NCBIfam" id="TIGR01640">
    <property type="entry name" value="F_box_assoc_1"/>
    <property type="match status" value="1"/>
</dbReference>
<dbReference type="InterPro" id="IPR050796">
    <property type="entry name" value="SCF_F-box_component"/>
</dbReference>
<dbReference type="InterPro" id="IPR036047">
    <property type="entry name" value="F-box-like_dom_sf"/>
</dbReference>
<dbReference type="CDD" id="cd22157">
    <property type="entry name" value="F-box_AtFBW1-like"/>
    <property type="match status" value="1"/>
</dbReference>
<dbReference type="Gene3D" id="1.20.1280.50">
    <property type="match status" value="1"/>
</dbReference>
<dbReference type="InterPro" id="IPR013187">
    <property type="entry name" value="F-box-assoc_dom_typ3"/>
</dbReference>
<dbReference type="OrthoDB" id="676617at2759"/>
<gene>
    <name evidence="2" type="ORF">HU200_021845</name>
</gene>
<accession>A0A835EYY0</accession>
<evidence type="ECO:0000259" key="1">
    <source>
        <dbReference type="SMART" id="SM00256"/>
    </source>
</evidence>
<dbReference type="Pfam" id="PF00646">
    <property type="entry name" value="F-box"/>
    <property type="match status" value="1"/>
</dbReference>
<protein>
    <recommendedName>
        <fullName evidence="1">F-box domain-containing protein</fullName>
    </recommendedName>
</protein>
<dbReference type="InterPro" id="IPR001810">
    <property type="entry name" value="F-box_dom"/>
</dbReference>
<sequence>MMGQTEEEPDRSRDAIPNEIVLTDILVRLPTKDVVRLSCVSKQWHRIIGDPSFRKLHGADHVATPSESEALLVTENREPGRREEASVFNLSSGKAMCHVFIPTGYSLTNVCNGFLCFALNHGQAPAVVCNPVTGETLELPKAPPISGEDRASLNHLFALGFSPTTREYKMFRLSFPSSCRRHDHQVHIAVHTLGDGTGAWRQYSYASRFCPVFTSPPVHIDGKLYVVTTDYQKRERTAQMLVLDVAAEARRTCRLPYYYDDYHWNWSEMMASGFDLNGEMCLAVHVFGRGTRRTLQFWVMKPPGELQDEDDHEQLCWDLRYSFDLDESYYFDRPKGGWFEHAQMLCYRHGDTLYKHSTRGYSASTSPNVGLSFDQKLELPRAPSLSPNVSEDWSPLIRLQARRWNIHGGYRPSLLSPLIFAAPPPQDEKGEETRQFEHALLSAIRQT</sequence>
<dbReference type="AlphaFoldDB" id="A0A835EYY0"/>
<dbReference type="Proteomes" id="UP000636709">
    <property type="component" value="Unassembled WGS sequence"/>
</dbReference>